<evidence type="ECO:0000256" key="2">
    <source>
        <dbReference type="ARBA" id="ARBA00022448"/>
    </source>
</evidence>
<name>A0A9D2MC92_9FIRM</name>
<dbReference type="PIRSF" id="PIRSF002741">
    <property type="entry name" value="MppA"/>
    <property type="match status" value="1"/>
</dbReference>
<dbReference type="PROSITE" id="PS51257">
    <property type="entry name" value="PROKAR_LIPOPROTEIN"/>
    <property type="match status" value="1"/>
</dbReference>
<dbReference type="Pfam" id="PF00496">
    <property type="entry name" value="SBP_bac_5"/>
    <property type="match status" value="1"/>
</dbReference>
<evidence type="ECO:0000313" key="6">
    <source>
        <dbReference type="EMBL" id="HJB57977.1"/>
    </source>
</evidence>
<dbReference type="InterPro" id="IPR039424">
    <property type="entry name" value="SBP_5"/>
</dbReference>
<keyword evidence="3 4" id="KW-0732">Signal</keyword>
<comment type="similarity">
    <text evidence="1">Belongs to the bacterial solute-binding protein 5 family.</text>
</comment>
<evidence type="ECO:0000313" key="7">
    <source>
        <dbReference type="Proteomes" id="UP000824208"/>
    </source>
</evidence>
<organism evidence="6 7">
    <name type="scientific">Candidatus Flavonifractor intestinipullorum</name>
    <dbReference type="NCBI Taxonomy" id="2838587"/>
    <lineage>
        <taxon>Bacteria</taxon>
        <taxon>Bacillati</taxon>
        <taxon>Bacillota</taxon>
        <taxon>Clostridia</taxon>
        <taxon>Eubacteriales</taxon>
        <taxon>Oscillospiraceae</taxon>
        <taxon>Flavonifractor</taxon>
    </lineage>
</organism>
<dbReference type="GO" id="GO:0042597">
    <property type="term" value="C:periplasmic space"/>
    <property type="evidence" value="ECO:0007669"/>
    <property type="project" value="UniProtKB-ARBA"/>
</dbReference>
<dbReference type="Gene3D" id="3.10.105.10">
    <property type="entry name" value="Dipeptide-binding Protein, Domain 3"/>
    <property type="match status" value="1"/>
</dbReference>
<dbReference type="CDD" id="cd00995">
    <property type="entry name" value="PBP2_NikA_DppA_OppA_like"/>
    <property type="match status" value="1"/>
</dbReference>
<accession>A0A9D2MC92</accession>
<comment type="caution">
    <text evidence="6">The sequence shown here is derived from an EMBL/GenBank/DDBJ whole genome shotgun (WGS) entry which is preliminary data.</text>
</comment>
<dbReference type="PANTHER" id="PTHR30290">
    <property type="entry name" value="PERIPLASMIC BINDING COMPONENT OF ABC TRANSPORTER"/>
    <property type="match status" value="1"/>
</dbReference>
<reference evidence="6" key="1">
    <citation type="journal article" date="2021" name="PeerJ">
        <title>Extensive microbial diversity within the chicken gut microbiome revealed by metagenomics and culture.</title>
        <authorList>
            <person name="Gilroy R."/>
            <person name="Ravi A."/>
            <person name="Getino M."/>
            <person name="Pursley I."/>
            <person name="Horton D.L."/>
            <person name="Alikhan N.F."/>
            <person name="Baker D."/>
            <person name="Gharbi K."/>
            <person name="Hall N."/>
            <person name="Watson M."/>
            <person name="Adriaenssens E.M."/>
            <person name="Foster-Nyarko E."/>
            <person name="Jarju S."/>
            <person name="Secka A."/>
            <person name="Antonio M."/>
            <person name="Oren A."/>
            <person name="Chaudhuri R.R."/>
            <person name="La Ragione R."/>
            <person name="Hildebrand F."/>
            <person name="Pallen M.J."/>
        </authorList>
    </citation>
    <scope>NUCLEOTIDE SEQUENCE</scope>
    <source>
        <strain evidence="6">CHK189-11263</strain>
    </source>
</reference>
<evidence type="ECO:0000256" key="1">
    <source>
        <dbReference type="ARBA" id="ARBA00005695"/>
    </source>
</evidence>
<evidence type="ECO:0000256" key="3">
    <source>
        <dbReference type="ARBA" id="ARBA00022729"/>
    </source>
</evidence>
<dbReference type="AlphaFoldDB" id="A0A9D2MC92"/>
<dbReference type="Gene3D" id="3.40.190.10">
    <property type="entry name" value="Periplasmic binding protein-like II"/>
    <property type="match status" value="1"/>
</dbReference>
<dbReference type="InterPro" id="IPR000914">
    <property type="entry name" value="SBP_5_dom"/>
</dbReference>
<proteinExistence type="inferred from homology"/>
<dbReference type="PANTHER" id="PTHR30290:SF9">
    <property type="entry name" value="OLIGOPEPTIDE-BINDING PROTEIN APPA"/>
    <property type="match status" value="1"/>
</dbReference>
<dbReference type="InterPro" id="IPR030678">
    <property type="entry name" value="Peptide/Ni-bd"/>
</dbReference>
<feature type="signal peptide" evidence="4">
    <location>
        <begin position="1"/>
        <end position="24"/>
    </location>
</feature>
<reference evidence="6" key="2">
    <citation type="submission" date="2021-04" db="EMBL/GenBank/DDBJ databases">
        <authorList>
            <person name="Gilroy R."/>
        </authorList>
    </citation>
    <scope>NUCLEOTIDE SEQUENCE</scope>
    <source>
        <strain evidence="6">CHK189-11263</strain>
    </source>
</reference>
<evidence type="ECO:0000259" key="5">
    <source>
        <dbReference type="Pfam" id="PF00496"/>
    </source>
</evidence>
<dbReference type="SUPFAM" id="SSF53850">
    <property type="entry name" value="Periplasmic binding protein-like II"/>
    <property type="match status" value="1"/>
</dbReference>
<protein>
    <submittedName>
        <fullName evidence="6">ABC transporter substrate-binding protein</fullName>
    </submittedName>
</protein>
<dbReference type="GO" id="GO:0015833">
    <property type="term" value="P:peptide transport"/>
    <property type="evidence" value="ECO:0007669"/>
    <property type="project" value="TreeGrafter"/>
</dbReference>
<dbReference type="GO" id="GO:0043190">
    <property type="term" value="C:ATP-binding cassette (ABC) transporter complex"/>
    <property type="evidence" value="ECO:0007669"/>
    <property type="project" value="InterPro"/>
</dbReference>
<keyword evidence="2" id="KW-0813">Transport</keyword>
<gene>
    <name evidence="6" type="ORF">H9714_10560</name>
</gene>
<evidence type="ECO:0000256" key="4">
    <source>
        <dbReference type="SAM" id="SignalP"/>
    </source>
</evidence>
<sequence>MRRRGKEVLLSWCAALALVLTACGGEPPAAESPAASSTVRPTPTAEVQRAPFALPCYPEAGFHPITGTNRVNLELTGLVYDGLYRVDQSFVARNALAASQSVSADGLVWTITLRQGVTFSDGSALTPQDVVYSLNLARESERYGYRLSQISGVSAGEGTVMITLSLPNGALDALLDVPILKESGGGVPLGTGPYVLQSAGGEYSLARRAESWRFDAGLPETIRLRSITGSDALVSAFDTGDLTLVNTDLTGSSPLGFSGNYETCDYPTSNLVYVGFNTASGVCSDALVRRALAAGMDRSTLARVILAHHAQAAPLPVHPQSVLYPETLAEELSYSPQNLENLLMEAGWSRGAGQYFTRRGRELEVTLLVNQDNSYKCDLAAELARELESAGVHVTVDQRTWSDYLAALEAGEFDLYLAETRLTADFTLTPLLTGGSLNYGQYNDWTTSTLHADFRAARGEVRQNAAAALYEALAEQMPFTALCFKNGSVLTQWGQITGLTPTQGDLFYQVENWEIAAGKES</sequence>
<dbReference type="GO" id="GO:1904680">
    <property type="term" value="F:peptide transmembrane transporter activity"/>
    <property type="evidence" value="ECO:0007669"/>
    <property type="project" value="TreeGrafter"/>
</dbReference>
<feature type="domain" description="Solute-binding protein family 5" evidence="5">
    <location>
        <begin position="94"/>
        <end position="419"/>
    </location>
</feature>
<dbReference type="Proteomes" id="UP000824208">
    <property type="component" value="Unassembled WGS sequence"/>
</dbReference>
<feature type="chain" id="PRO_5038844108" evidence="4">
    <location>
        <begin position="25"/>
        <end position="521"/>
    </location>
</feature>
<dbReference type="EMBL" id="DWYC01000091">
    <property type="protein sequence ID" value="HJB57977.1"/>
    <property type="molecule type" value="Genomic_DNA"/>
</dbReference>